<dbReference type="EMBL" id="JAIWYP010000008">
    <property type="protein sequence ID" value="KAH3783287.1"/>
    <property type="molecule type" value="Genomic_DNA"/>
</dbReference>
<evidence type="ECO:0000313" key="1">
    <source>
        <dbReference type="EMBL" id="KAH3783287.1"/>
    </source>
</evidence>
<evidence type="ECO:0000313" key="2">
    <source>
        <dbReference type="Proteomes" id="UP000828390"/>
    </source>
</evidence>
<name>A0A9D4ESQ9_DREPO</name>
<comment type="caution">
    <text evidence="1">The sequence shown here is derived from an EMBL/GenBank/DDBJ whole genome shotgun (WGS) entry which is preliminary data.</text>
</comment>
<reference evidence="1" key="1">
    <citation type="journal article" date="2019" name="bioRxiv">
        <title>The Genome of the Zebra Mussel, Dreissena polymorpha: A Resource for Invasive Species Research.</title>
        <authorList>
            <person name="McCartney M.A."/>
            <person name="Auch B."/>
            <person name="Kono T."/>
            <person name="Mallez S."/>
            <person name="Zhang Y."/>
            <person name="Obille A."/>
            <person name="Becker A."/>
            <person name="Abrahante J.E."/>
            <person name="Garbe J."/>
            <person name="Badalamenti J.P."/>
            <person name="Herman A."/>
            <person name="Mangelson H."/>
            <person name="Liachko I."/>
            <person name="Sullivan S."/>
            <person name="Sone E.D."/>
            <person name="Koren S."/>
            <person name="Silverstein K.A.T."/>
            <person name="Beckman K.B."/>
            <person name="Gohl D.M."/>
        </authorList>
    </citation>
    <scope>NUCLEOTIDE SEQUENCE</scope>
    <source>
        <strain evidence="1">Duluth1</strain>
        <tissue evidence="1">Whole animal</tissue>
    </source>
</reference>
<proteinExistence type="predicted"/>
<accession>A0A9D4ESQ9</accession>
<dbReference type="AlphaFoldDB" id="A0A9D4ESQ9"/>
<reference evidence="1" key="2">
    <citation type="submission" date="2020-11" db="EMBL/GenBank/DDBJ databases">
        <authorList>
            <person name="McCartney M.A."/>
            <person name="Auch B."/>
            <person name="Kono T."/>
            <person name="Mallez S."/>
            <person name="Becker A."/>
            <person name="Gohl D.M."/>
            <person name="Silverstein K.A.T."/>
            <person name="Koren S."/>
            <person name="Bechman K.B."/>
            <person name="Herman A."/>
            <person name="Abrahante J.E."/>
            <person name="Garbe J."/>
        </authorList>
    </citation>
    <scope>NUCLEOTIDE SEQUENCE</scope>
    <source>
        <strain evidence="1">Duluth1</strain>
        <tissue evidence="1">Whole animal</tissue>
    </source>
</reference>
<protein>
    <submittedName>
        <fullName evidence="1">Uncharacterized protein</fullName>
    </submittedName>
</protein>
<keyword evidence="2" id="KW-1185">Reference proteome</keyword>
<dbReference type="Proteomes" id="UP000828390">
    <property type="component" value="Unassembled WGS sequence"/>
</dbReference>
<sequence length="84" mass="9370">MPHPSQVCFKYDKSISHMESNLSNEITKGKVKSRRPTIPGAVTWMKMLCIWAKHGVGWRDSSKTVRPGGSLLAVPQIGPHAKMR</sequence>
<gene>
    <name evidence="1" type="ORF">DPMN_161222</name>
</gene>
<organism evidence="1 2">
    <name type="scientific">Dreissena polymorpha</name>
    <name type="common">Zebra mussel</name>
    <name type="synonym">Mytilus polymorpha</name>
    <dbReference type="NCBI Taxonomy" id="45954"/>
    <lineage>
        <taxon>Eukaryota</taxon>
        <taxon>Metazoa</taxon>
        <taxon>Spiralia</taxon>
        <taxon>Lophotrochozoa</taxon>
        <taxon>Mollusca</taxon>
        <taxon>Bivalvia</taxon>
        <taxon>Autobranchia</taxon>
        <taxon>Heteroconchia</taxon>
        <taxon>Euheterodonta</taxon>
        <taxon>Imparidentia</taxon>
        <taxon>Neoheterodontei</taxon>
        <taxon>Myida</taxon>
        <taxon>Dreissenoidea</taxon>
        <taxon>Dreissenidae</taxon>
        <taxon>Dreissena</taxon>
    </lineage>
</organism>